<accession>A0ABR7MAT5</accession>
<dbReference type="Gene3D" id="3.30.750.44">
    <property type="match status" value="1"/>
</dbReference>
<evidence type="ECO:0000256" key="3">
    <source>
        <dbReference type="ARBA" id="ARBA00022801"/>
    </source>
</evidence>
<dbReference type="SMART" id="SM00228">
    <property type="entry name" value="PDZ"/>
    <property type="match status" value="1"/>
</dbReference>
<feature type="domain" description="PDZ" evidence="6">
    <location>
        <begin position="93"/>
        <end position="162"/>
    </location>
</feature>
<dbReference type="SUPFAM" id="SSF50156">
    <property type="entry name" value="PDZ domain-like"/>
    <property type="match status" value="1"/>
</dbReference>
<evidence type="ECO:0000313" key="8">
    <source>
        <dbReference type="Proteomes" id="UP000765802"/>
    </source>
</evidence>
<organism evidence="7 8">
    <name type="scientific">Flavihumibacter stibioxidans</name>
    <dbReference type="NCBI Taxonomy" id="1834163"/>
    <lineage>
        <taxon>Bacteria</taxon>
        <taxon>Pseudomonadati</taxon>
        <taxon>Bacteroidota</taxon>
        <taxon>Chitinophagia</taxon>
        <taxon>Chitinophagales</taxon>
        <taxon>Chitinophagaceae</taxon>
        <taxon>Flavihumibacter</taxon>
    </lineage>
</organism>
<dbReference type="Pfam" id="PF13180">
    <property type="entry name" value="PDZ_2"/>
    <property type="match status" value="1"/>
</dbReference>
<keyword evidence="8" id="KW-1185">Reference proteome</keyword>
<evidence type="ECO:0000313" key="7">
    <source>
        <dbReference type="EMBL" id="MBC6492153.1"/>
    </source>
</evidence>
<dbReference type="Proteomes" id="UP000765802">
    <property type="component" value="Unassembled WGS sequence"/>
</dbReference>
<dbReference type="GO" id="GO:0006508">
    <property type="term" value="P:proteolysis"/>
    <property type="evidence" value="ECO:0007669"/>
    <property type="project" value="UniProtKB-KW"/>
</dbReference>
<dbReference type="Pfam" id="PF03572">
    <property type="entry name" value="Peptidase_S41"/>
    <property type="match status" value="1"/>
</dbReference>
<dbReference type="InterPro" id="IPR004447">
    <property type="entry name" value="Peptidase_S41A"/>
</dbReference>
<evidence type="ECO:0000259" key="6">
    <source>
        <dbReference type="PROSITE" id="PS50106"/>
    </source>
</evidence>
<dbReference type="PANTHER" id="PTHR32060:SF30">
    <property type="entry name" value="CARBOXY-TERMINAL PROCESSING PROTEASE CTPA"/>
    <property type="match status" value="1"/>
</dbReference>
<protein>
    <submittedName>
        <fullName evidence="7">Carboxyl-terminal protease</fullName>
    </submittedName>
</protein>
<dbReference type="InterPro" id="IPR005151">
    <property type="entry name" value="Tail-specific_protease"/>
</dbReference>
<dbReference type="RefSeq" id="WP_187257473.1">
    <property type="nucleotide sequence ID" value="NZ_JBHULF010000006.1"/>
</dbReference>
<keyword evidence="3 5" id="KW-0378">Hydrolase</keyword>
<sequence length="530" mass="59019">MNEKKKLQVWLPLLFAVIMIVGMVLGYKLRENTQTARSIFQFNTKRSPLQEVLDLVMLKYVDKVDTDTLGNDAIQDMLAKLDPHSNFIPAEHLTELNEDLQGNFQGIGIEFQIFKDTVNVMNVVPGGPSEKAGLLVGDKFLKVGDSVVTGRISAEGIKKLLRGPGGSTVTTTILRGTKTMNVTIERGIIPLPSLEAAYMAVPGTGFMRISKFSETTYEEFMSALEKLKAAGMQSLVLDLRGNGGGILGEAIDMADEFLDGDKLIVYTEGNNTPRQEYRARRKGLYEKGKLVLLMDEQSASASEVLAGALQDWDRATIVGHRSFGKGLVQEQYELSDGSALRLTVARYYTPSGRSIQKPYDKGLDAYDNDILDRYQHGELVNADSNKVVNGKAYKTNAGKTVYGGGGIMPDYFISADTSTLAIPFSALYRNNTLSNFSYLYYVSHSDQINRYKDATAFRDNFNWSETDWTGFINLAARDSVDLKGLPPHEKTFLQDRLKGLLARYRWRNDGYYQVMNVKDEVVEKALELAK</sequence>
<dbReference type="CDD" id="cd06782">
    <property type="entry name" value="cpPDZ_CPP-like"/>
    <property type="match status" value="1"/>
</dbReference>
<dbReference type="InterPro" id="IPR029045">
    <property type="entry name" value="ClpP/crotonase-like_dom_sf"/>
</dbReference>
<gene>
    <name evidence="7" type="ORF">BC349_13915</name>
</gene>
<keyword evidence="4 5" id="KW-0720">Serine protease</keyword>
<evidence type="ECO:0000256" key="2">
    <source>
        <dbReference type="ARBA" id="ARBA00022670"/>
    </source>
</evidence>
<dbReference type="SUPFAM" id="SSF52096">
    <property type="entry name" value="ClpP/crotonase"/>
    <property type="match status" value="1"/>
</dbReference>
<comment type="similarity">
    <text evidence="1 5">Belongs to the peptidase S41A family.</text>
</comment>
<dbReference type="InterPro" id="IPR001478">
    <property type="entry name" value="PDZ"/>
</dbReference>
<proteinExistence type="inferred from homology"/>
<dbReference type="PROSITE" id="PS50106">
    <property type="entry name" value="PDZ"/>
    <property type="match status" value="1"/>
</dbReference>
<dbReference type="EMBL" id="MBUA01000027">
    <property type="protein sequence ID" value="MBC6492153.1"/>
    <property type="molecule type" value="Genomic_DNA"/>
</dbReference>
<keyword evidence="2 5" id="KW-0645">Protease</keyword>
<dbReference type="SMART" id="SM00245">
    <property type="entry name" value="TSPc"/>
    <property type="match status" value="1"/>
</dbReference>
<dbReference type="CDD" id="cd07560">
    <property type="entry name" value="Peptidase_S41_CPP"/>
    <property type="match status" value="1"/>
</dbReference>
<dbReference type="InterPro" id="IPR036034">
    <property type="entry name" value="PDZ_sf"/>
</dbReference>
<evidence type="ECO:0000256" key="1">
    <source>
        <dbReference type="ARBA" id="ARBA00009179"/>
    </source>
</evidence>
<name>A0ABR7MAT5_9BACT</name>
<evidence type="ECO:0000256" key="4">
    <source>
        <dbReference type="ARBA" id="ARBA00022825"/>
    </source>
</evidence>
<comment type="caution">
    <text evidence="7">The sequence shown here is derived from an EMBL/GenBank/DDBJ whole genome shotgun (WGS) entry which is preliminary data.</text>
</comment>
<dbReference type="NCBIfam" id="TIGR00225">
    <property type="entry name" value="prc"/>
    <property type="match status" value="1"/>
</dbReference>
<reference evidence="7 8" key="1">
    <citation type="submission" date="2016-07" db="EMBL/GenBank/DDBJ databases">
        <title>Genome analysis of Flavihumibacter stibioxidans YS-17.</title>
        <authorList>
            <person name="Shi K."/>
            <person name="Han Y."/>
            <person name="Wang G."/>
        </authorList>
    </citation>
    <scope>NUCLEOTIDE SEQUENCE [LARGE SCALE GENOMIC DNA]</scope>
    <source>
        <strain evidence="7 8">YS-17</strain>
    </source>
</reference>
<dbReference type="Gene3D" id="2.30.42.10">
    <property type="match status" value="1"/>
</dbReference>
<dbReference type="PANTHER" id="PTHR32060">
    <property type="entry name" value="TAIL-SPECIFIC PROTEASE"/>
    <property type="match status" value="1"/>
</dbReference>
<dbReference type="GO" id="GO:0008233">
    <property type="term" value="F:peptidase activity"/>
    <property type="evidence" value="ECO:0007669"/>
    <property type="project" value="UniProtKB-KW"/>
</dbReference>
<dbReference type="Gene3D" id="3.90.226.10">
    <property type="entry name" value="2-enoyl-CoA Hydratase, Chain A, domain 1"/>
    <property type="match status" value="1"/>
</dbReference>
<evidence type="ECO:0000256" key="5">
    <source>
        <dbReference type="RuleBase" id="RU004404"/>
    </source>
</evidence>